<evidence type="ECO:0000313" key="3">
    <source>
        <dbReference type="Proteomes" id="UP000221165"/>
    </source>
</evidence>
<dbReference type="InterPro" id="IPR001584">
    <property type="entry name" value="Integrase_cat-core"/>
</dbReference>
<evidence type="ECO:0000313" key="2">
    <source>
        <dbReference type="EMBL" id="PHJ20959.1"/>
    </source>
</evidence>
<feature type="non-terminal residue" evidence="2">
    <location>
        <position position="105"/>
    </location>
</feature>
<dbReference type="PANTHER" id="PTHR35046:SF9">
    <property type="entry name" value="RNA-DIRECTED DNA POLYMERASE"/>
    <property type="match status" value="1"/>
</dbReference>
<dbReference type="PROSITE" id="PS50994">
    <property type="entry name" value="INTEGRASE"/>
    <property type="match status" value="1"/>
</dbReference>
<dbReference type="PANTHER" id="PTHR35046">
    <property type="entry name" value="ZINC KNUCKLE (CCHC-TYPE) FAMILY PROTEIN"/>
    <property type="match status" value="1"/>
</dbReference>
<dbReference type="Proteomes" id="UP000221165">
    <property type="component" value="Unassembled WGS sequence"/>
</dbReference>
<dbReference type="SUPFAM" id="SSF53098">
    <property type="entry name" value="Ribonuclease H-like"/>
    <property type="match status" value="1"/>
</dbReference>
<protein>
    <submittedName>
        <fullName evidence="2">Retrotransposon ty3-gypsy sub-class</fullName>
    </submittedName>
</protein>
<evidence type="ECO:0000259" key="1">
    <source>
        <dbReference type="PROSITE" id="PS50994"/>
    </source>
</evidence>
<gene>
    <name evidence="2" type="ORF">CSUI_005202</name>
</gene>
<organism evidence="2 3">
    <name type="scientific">Cystoisospora suis</name>
    <dbReference type="NCBI Taxonomy" id="483139"/>
    <lineage>
        <taxon>Eukaryota</taxon>
        <taxon>Sar</taxon>
        <taxon>Alveolata</taxon>
        <taxon>Apicomplexa</taxon>
        <taxon>Conoidasida</taxon>
        <taxon>Coccidia</taxon>
        <taxon>Eucoccidiorida</taxon>
        <taxon>Eimeriorina</taxon>
        <taxon>Sarcocystidae</taxon>
        <taxon>Cystoisospora</taxon>
    </lineage>
</organism>
<keyword evidence="3" id="KW-1185">Reference proteome</keyword>
<sequence length="105" mass="11752">KACIKCAKNKTSRQKSGGLLQPLEIPEVPWEEISIDLIVGLPKTSEDYEVIVTIVCRLTKMAHFIPAKMNITAEELAQLLIREVVRLHGVPRAIVSDRDPKFTSD</sequence>
<dbReference type="RefSeq" id="XP_067922644.1">
    <property type="nucleotide sequence ID" value="XM_068065380.1"/>
</dbReference>
<dbReference type="AlphaFoldDB" id="A0A2C6KW18"/>
<dbReference type="OrthoDB" id="2013610at2759"/>
<comment type="caution">
    <text evidence="2">The sequence shown here is derived from an EMBL/GenBank/DDBJ whole genome shotgun (WGS) entry which is preliminary data.</text>
</comment>
<dbReference type="InterPro" id="IPR036397">
    <property type="entry name" value="RNaseH_sf"/>
</dbReference>
<feature type="domain" description="Integrase catalytic" evidence="1">
    <location>
        <begin position="25"/>
        <end position="105"/>
    </location>
</feature>
<dbReference type="InterPro" id="IPR012337">
    <property type="entry name" value="RNaseH-like_sf"/>
</dbReference>
<dbReference type="EMBL" id="MIGC01002518">
    <property type="protein sequence ID" value="PHJ20959.1"/>
    <property type="molecule type" value="Genomic_DNA"/>
</dbReference>
<dbReference type="GO" id="GO:0015074">
    <property type="term" value="P:DNA integration"/>
    <property type="evidence" value="ECO:0007669"/>
    <property type="project" value="InterPro"/>
</dbReference>
<dbReference type="GO" id="GO:0003676">
    <property type="term" value="F:nucleic acid binding"/>
    <property type="evidence" value="ECO:0007669"/>
    <property type="project" value="InterPro"/>
</dbReference>
<name>A0A2C6KW18_9APIC</name>
<dbReference type="Gene3D" id="3.30.420.10">
    <property type="entry name" value="Ribonuclease H-like superfamily/Ribonuclease H"/>
    <property type="match status" value="1"/>
</dbReference>
<dbReference type="VEuPathDB" id="ToxoDB:CSUI_005202"/>
<accession>A0A2C6KW18</accession>
<proteinExistence type="predicted"/>
<feature type="non-terminal residue" evidence="2">
    <location>
        <position position="1"/>
    </location>
</feature>
<dbReference type="GeneID" id="94428591"/>
<reference evidence="2 3" key="1">
    <citation type="journal article" date="2017" name="Int. J. Parasitol.">
        <title>The genome of the protozoan parasite Cystoisospora suis and a reverse vaccinology approach to identify vaccine candidates.</title>
        <authorList>
            <person name="Palmieri N."/>
            <person name="Shrestha A."/>
            <person name="Ruttkowski B."/>
            <person name="Beck T."/>
            <person name="Vogl C."/>
            <person name="Tomley F."/>
            <person name="Blake D.P."/>
            <person name="Joachim A."/>
        </authorList>
    </citation>
    <scope>NUCLEOTIDE SEQUENCE [LARGE SCALE GENOMIC DNA]</scope>
    <source>
        <strain evidence="2 3">Wien I</strain>
    </source>
</reference>